<dbReference type="Gene3D" id="2.160.20.10">
    <property type="entry name" value="Single-stranded right-handed beta-helix, Pectin lyase-like"/>
    <property type="match status" value="1"/>
</dbReference>
<feature type="domain" description="IPTL-CTERM protein sorting" evidence="3">
    <location>
        <begin position="363"/>
        <end position="390"/>
    </location>
</feature>
<dbReference type="NCBIfam" id="NF041518">
    <property type="entry name" value="choice_anch_Q"/>
    <property type="match status" value="1"/>
</dbReference>
<sequence>MTRLARFYVCATALLLACALAPAFAAEAATRFVATTGSNAGPNTCLASGSPCKTITYALITQAVANDTISVAAGTYNPALGETFPLVIAVNLTLTGAGAPGTIIDAGGTNQVVQNNFATVTISGVTITGGDFAQGGGLSNFGTLTLTNSTVSGNTASCAATTLSCFAQGGGIYNNAGTLTLTNSTVSGNTASCSASGSGNGCRAEGGGLYLNSATTLANSTVTANTASCTTSAGASCSTGGGGTFSDGEGTSVLSLGATIVALQLAGADCDGDASTSNGFNLDSDTTCGLSGTGDQSGVVNPLLGPLQNNGGPTNTHALLTGSPAIDAVTSGCPPPATDQRGITRPQGPACDIGAYEVQTAAAGIPTLSEWAQIGMAALLVGGGLLALRRNRQLS</sequence>
<reference evidence="5" key="2">
    <citation type="journal article" date="2018" name="Environ. Microbiol.">
        <title>Bloom of a denitrifying methanotroph, 'Candidatus Methylomirabilis limnetica', in a deep stratified lake.</title>
        <authorList>
            <person name="Graf J.S."/>
            <person name="Mayr M.J."/>
            <person name="Marchant H.K."/>
            <person name="Tienken D."/>
            <person name="Hach P.F."/>
            <person name="Brand A."/>
            <person name="Schubert C.J."/>
            <person name="Kuypers M.M."/>
            <person name="Milucka J."/>
        </authorList>
    </citation>
    <scope>NUCLEOTIDE SEQUENCE [LARGE SCALE GENOMIC DNA]</scope>
    <source>
        <strain evidence="5">Zug</strain>
    </source>
</reference>
<proteinExistence type="predicted"/>
<dbReference type="SUPFAM" id="SSF51126">
    <property type="entry name" value="Pectin lyase-like"/>
    <property type="match status" value="1"/>
</dbReference>
<dbReference type="InterPro" id="IPR011050">
    <property type="entry name" value="Pectin_lyase_fold/virulence"/>
</dbReference>
<feature type="chain" id="PRO_5015780606" description="IPTL-CTERM protein sorting domain-containing protein" evidence="1">
    <location>
        <begin position="26"/>
        <end position="395"/>
    </location>
</feature>
<protein>
    <recommendedName>
        <fullName evidence="6">IPTL-CTERM protein sorting domain-containing protein</fullName>
    </recommendedName>
</protein>
<evidence type="ECO:0000256" key="1">
    <source>
        <dbReference type="SAM" id="SignalP"/>
    </source>
</evidence>
<dbReference type="Proteomes" id="UP000241436">
    <property type="component" value="Unassembled WGS sequence"/>
</dbReference>
<evidence type="ECO:0000313" key="5">
    <source>
        <dbReference type="Proteomes" id="UP000241436"/>
    </source>
</evidence>
<dbReference type="OrthoDB" id="6772040at2"/>
<evidence type="ECO:0000313" key="4">
    <source>
        <dbReference type="EMBL" id="PTL36395.1"/>
    </source>
</evidence>
<gene>
    <name evidence="4" type="ORF">CLG94_05030</name>
</gene>
<dbReference type="NCBIfam" id="TIGR04174">
    <property type="entry name" value="IPTL_CTERM"/>
    <property type="match status" value="1"/>
</dbReference>
<evidence type="ECO:0000259" key="2">
    <source>
        <dbReference type="Pfam" id="PF07602"/>
    </source>
</evidence>
<dbReference type="InterPro" id="IPR059226">
    <property type="entry name" value="Choice_anch_Q_dom"/>
</dbReference>
<dbReference type="Pfam" id="PF07602">
    <property type="entry name" value="DUF1565"/>
    <property type="match status" value="1"/>
</dbReference>
<feature type="signal peptide" evidence="1">
    <location>
        <begin position="1"/>
        <end position="25"/>
    </location>
</feature>
<accession>A0A2T4TZ48</accession>
<name>A0A2T4TZ48_9BACT</name>
<dbReference type="EMBL" id="NVQC01000016">
    <property type="protein sequence ID" value="PTL36395.1"/>
    <property type="molecule type" value="Genomic_DNA"/>
</dbReference>
<dbReference type="AlphaFoldDB" id="A0A2T4TZ48"/>
<evidence type="ECO:0000259" key="3">
    <source>
        <dbReference type="Pfam" id="PF18203"/>
    </source>
</evidence>
<keyword evidence="5" id="KW-1185">Reference proteome</keyword>
<reference evidence="4 5" key="1">
    <citation type="submission" date="2017-09" db="EMBL/GenBank/DDBJ databases">
        <title>Bloom of a denitrifying methanotroph, Candidatus Methylomirabilis limnetica, in a deep stratified lake.</title>
        <authorList>
            <person name="Graf J.S."/>
            <person name="Marchant H.K."/>
            <person name="Tienken D."/>
            <person name="Hach P.F."/>
            <person name="Brand A."/>
            <person name="Schubert C.J."/>
            <person name="Kuypers M.M."/>
            <person name="Milucka J."/>
        </authorList>
    </citation>
    <scope>NUCLEOTIDE SEQUENCE [LARGE SCALE GENOMIC DNA]</scope>
    <source>
        <strain evidence="4 5">Zug</strain>
    </source>
</reference>
<evidence type="ECO:0008006" key="6">
    <source>
        <dbReference type="Google" id="ProtNLM"/>
    </source>
</evidence>
<dbReference type="PROSITE" id="PS51257">
    <property type="entry name" value="PROKAR_LIPOPROTEIN"/>
    <property type="match status" value="1"/>
</dbReference>
<dbReference type="RefSeq" id="WP_107561767.1">
    <property type="nucleotide sequence ID" value="NZ_NVQC01000016.1"/>
</dbReference>
<dbReference type="Pfam" id="PF18203">
    <property type="entry name" value="IPTL-CTERM"/>
    <property type="match status" value="1"/>
</dbReference>
<comment type="caution">
    <text evidence="4">The sequence shown here is derived from an EMBL/GenBank/DDBJ whole genome shotgun (WGS) entry which is preliminary data.</text>
</comment>
<feature type="domain" description="DUF1565" evidence="2">
    <location>
        <begin position="48"/>
        <end position="191"/>
    </location>
</feature>
<dbReference type="InterPro" id="IPR011459">
    <property type="entry name" value="DUF1565"/>
</dbReference>
<keyword evidence="1" id="KW-0732">Signal</keyword>
<organism evidence="4 5">
    <name type="scientific">Candidatus Methylomirabilis limnetica</name>
    <dbReference type="NCBI Taxonomy" id="2033718"/>
    <lineage>
        <taxon>Bacteria</taxon>
        <taxon>Candidatus Methylomirabilota</taxon>
        <taxon>Candidatus Methylomirabilia</taxon>
        <taxon>Candidatus Methylomirabilales</taxon>
        <taxon>Candidatus Methylomirabilaceae</taxon>
        <taxon>Candidatus Methylomirabilis</taxon>
    </lineage>
</organism>
<dbReference type="InterPro" id="IPR012334">
    <property type="entry name" value="Pectin_lyas_fold"/>
</dbReference>
<dbReference type="InterPro" id="IPR026442">
    <property type="entry name" value="IPTL_CTERM"/>
</dbReference>